<evidence type="ECO:0000256" key="3">
    <source>
        <dbReference type="ARBA" id="ARBA00022651"/>
    </source>
</evidence>
<keyword evidence="4 8" id="KW-0732">Signal</keyword>
<dbReference type="GO" id="GO:0005576">
    <property type="term" value="C:extracellular region"/>
    <property type="evidence" value="ECO:0007669"/>
    <property type="project" value="UniProtKB-SubCell"/>
</dbReference>
<evidence type="ECO:0000256" key="2">
    <source>
        <dbReference type="ARBA" id="ARBA00022525"/>
    </source>
</evidence>
<evidence type="ECO:0000313" key="9">
    <source>
        <dbReference type="EMBL" id="MDA0161838.1"/>
    </source>
</evidence>
<organism evidence="9 10">
    <name type="scientific">Solirubrobacter ginsenosidimutans</name>
    <dbReference type="NCBI Taxonomy" id="490573"/>
    <lineage>
        <taxon>Bacteria</taxon>
        <taxon>Bacillati</taxon>
        <taxon>Actinomycetota</taxon>
        <taxon>Thermoleophilia</taxon>
        <taxon>Solirubrobacterales</taxon>
        <taxon>Solirubrobacteraceae</taxon>
        <taxon>Solirubrobacter</taxon>
    </lineage>
</organism>
<sequence>MSIKLPVALLAAAAALAVPSAASAQAPPCATQGPVGTAYGTGINCRTLQLDGVPRRFEVYVPANVPADAPVVFMFHGSGGTGEQFGKISGWREQADQSGLIAVFPTGQRYRITETGLLSTKWADFNLEDDIEELETPPADDVGFVDDMLADIEAGLSVDSHRIYASGFSNGAGFAARLAVDRSETFAAVAYSGGGLNAAHTPARSVPTYATVGTLDQKILERMDPPLTELPLGPVQILSNAEIRGYLSDALETVGLDEHLYGVTAQPHSTNFRWPATGNGPVYRFAMLEGVTHQYPNGTNNPNGFAAAPEFAAFFAAHRLP</sequence>
<dbReference type="Pfam" id="PF10503">
    <property type="entry name" value="Esterase_PHB"/>
    <property type="match status" value="1"/>
</dbReference>
<dbReference type="Proteomes" id="UP001149140">
    <property type="component" value="Unassembled WGS sequence"/>
</dbReference>
<feature type="chain" id="PRO_5040996298" description="Polyhydroxybutyrate depolymerase" evidence="8">
    <location>
        <begin position="25"/>
        <end position="321"/>
    </location>
</feature>
<evidence type="ECO:0000256" key="5">
    <source>
        <dbReference type="ARBA" id="ARBA00022801"/>
    </source>
</evidence>
<dbReference type="InterPro" id="IPR010126">
    <property type="entry name" value="Esterase_phb"/>
</dbReference>
<feature type="signal peptide" evidence="8">
    <location>
        <begin position="1"/>
        <end position="24"/>
    </location>
</feature>
<evidence type="ECO:0000256" key="7">
    <source>
        <dbReference type="ARBA" id="ARBA00023326"/>
    </source>
</evidence>
<evidence type="ECO:0000256" key="4">
    <source>
        <dbReference type="ARBA" id="ARBA00022729"/>
    </source>
</evidence>
<reference evidence="9" key="1">
    <citation type="submission" date="2022-10" db="EMBL/GenBank/DDBJ databases">
        <title>The WGS of Solirubrobacter ginsenosidimutans DSM 21036.</title>
        <authorList>
            <person name="Jiang Z."/>
        </authorList>
    </citation>
    <scope>NUCLEOTIDE SEQUENCE</scope>
    <source>
        <strain evidence="9">DSM 21036</strain>
    </source>
</reference>
<keyword evidence="5" id="KW-0378">Hydrolase</keyword>
<comment type="caution">
    <text evidence="9">The sequence shown here is derived from an EMBL/GenBank/DDBJ whole genome shotgun (WGS) entry which is preliminary data.</text>
</comment>
<dbReference type="InterPro" id="IPR029058">
    <property type="entry name" value="AB_hydrolase_fold"/>
</dbReference>
<dbReference type="EMBL" id="JAPDOD010000014">
    <property type="protein sequence ID" value="MDA0161838.1"/>
    <property type="molecule type" value="Genomic_DNA"/>
</dbReference>
<keyword evidence="6" id="KW-0119">Carbohydrate metabolism</keyword>
<dbReference type="InterPro" id="IPR043595">
    <property type="entry name" value="FaeB/C/D"/>
</dbReference>
<comment type="subcellular location">
    <subcellularLocation>
        <location evidence="1">Secreted</location>
    </subcellularLocation>
</comment>
<dbReference type="Gene3D" id="3.40.50.1820">
    <property type="entry name" value="alpha/beta hydrolase"/>
    <property type="match status" value="1"/>
</dbReference>
<proteinExistence type="predicted"/>
<evidence type="ECO:0000256" key="1">
    <source>
        <dbReference type="ARBA" id="ARBA00004613"/>
    </source>
</evidence>
<dbReference type="GO" id="GO:0030600">
    <property type="term" value="F:feruloyl esterase activity"/>
    <property type="evidence" value="ECO:0007669"/>
    <property type="project" value="InterPro"/>
</dbReference>
<dbReference type="SUPFAM" id="SSF53474">
    <property type="entry name" value="alpha/beta-Hydrolases"/>
    <property type="match status" value="1"/>
</dbReference>
<keyword evidence="2" id="KW-0964">Secreted</keyword>
<name>A0A9X3MV37_9ACTN</name>
<dbReference type="PANTHER" id="PTHR38050:SF2">
    <property type="entry name" value="FERULOYL ESTERASE C-RELATED"/>
    <property type="match status" value="1"/>
</dbReference>
<evidence type="ECO:0000256" key="8">
    <source>
        <dbReference type="SAM" id="SignalP"/>
    </source>
</evidence>
<evidence type="ECO:0000256" key="6">
    <source>
        <dbReference type="ARBA" id="ARBA00023277"/>
    </source>
</evidence>
<evidence type="ECO:0000313" key="10">
    <source>
        <dbReference type="Proteomes" id="UP001149140"/>
    </source>
</evidence>
<dbReference type="PANTHER" id="PTHR38050">
    <property type="match status" value="1"/>
</dbReference>
<gene>
    <name evidence="9" type="ORF">OM076_16310</name>
</gene>
<dbReference type="GO" id="GO:0045493">
    <property type="term" value="P:xylan catabolic process"/>
    <property type="evidence" value="ECO:0007669"/>
    <property type="project" value="UniProtKB-KW"/>
</dbReference>
<keyword evidence="7" id="KW-0624">Polysaccharide degradation</keyword>
<evidence type="ECO:0008006" key="11">
    <source>
        <dbReference type="Google" id="ProtNLM"/>
    </source>
</evidence>
<keyword evidence="10" id="KW-1185">Reference proteome</keyword>
<dbReference type="AlphaFoldDB" id="A0A9X3MV37"/>
<dbReference type="RefSeq" id="WP_270041056.1">
    <property type="nucleotide sequence ID" value="NZ_JAPDOD010000014.1"/>
</dbReference>
<keyword evidence="3" id="KW-0858">Xylan degradation</keyword>
<accession>A0A9X3MV37</accession>
<protein>
    <recommendedName>
        <fullName evidence="11">Polyhydroxybutyrate depolymerase</fullName>
    </recommendedName>
</protein>